<proteinExistence type="predicted"/>
<protein>
    <submittedName>
        <fullName evidence="1">TolA protein</fullName>
    </submittedName>
</protein>
<sequence>MQTPPVNVPTPQVDWEARARAEAEARARAEAEARARAEADARLAWEAYYEWEARLRLEAEVRVRLELEARFRAEERARVNPYLGVPSPVTAWVPPRPVRFPRVELGILAACLGVWSGPGRPTHLGYCPSWRVRINREWGIALDPSVLRMEHGDLVFTTLGFHPAATFSFATGKLQLTGSHAFARAGLDMWTPVSDPRETPAMLVGGHLGVGAHVAYGCFQTGAETRLLVRGGLGGEDNATVTAVSGFRLGAEVRLNVVMAGF</sequence>
<accession>A0A017TFZ8</accession>
<dbReference type="AlphaFoldDB" id="A0A017TFZ8"/>
<gene>
    <name evidence="1" type="ORF">CAP_0269</name>
</gene>
<comment type="caution">
    <text evidence="1">The sequence shown here is derived from an EMBL/GenBank/DDBJ whole genome shotgun (WGS) entry which is preliminary data.</text>
</comment>
<reference evidence="1 2" key="1">
    <citation type="submission" date="2013-05" db="EMBL/GenBank/DDBJ databases">
        <title>Genome assembly of Chondromyces apiculatus DSM 436.</title>
        <authorList>
            <person name="Sharma G."/>
            <person name="Khatri I."/>
            <person name="Kaur C."/>
            <person name="Mayilraj S."/>
            <person name="Subramanian S."/>
        </authorList>
    </citation>
    <scope>NUCLEOTIDE SEQUENCE [LARGE SCALE GENOMIC DNA]</scope>
    <source>
        <strain evidence="1 2">DSM 436</strain>
    </source>
</reference>
<dbReference type="Proteomes" id="UP000019678">
    <property type="component" value="Unassembled WGS sequence"/>
</dbReference>
<evidence type="ECO:0000313" key="1">
    <source>
        <dbReference type="EMBL" id="EYF07516.1"/>
    </source>
</evidence>
<name>A0A017TFZ8_9BACT</name>
<keyword evidence="2" id="KW-1185">Reference proteome</keyword>
<dbReference type="EMBL" id="ASRX01000010">
    <property type="protein sequence ID" value="EYF07516.1"/>
    <property type="molecule type" value="Genomic_DNA"/>
</dbReference>
<evidence type="ECO:0000313" key="2">
    <source>
        <dbReference type="Proteomes" id="UP000019678"/>
    </source>
</evidence>
<dbReference type="STRING" id="1192034.CAP_0269"/>
<organism evidence="1 2">
    <name type="scientific">Chondromyces apiculatus DSM 436</name>
    <dbReference type="NCBI Taxonomy" id="1192034"/>
    <lineage>
        <taxon>Bacteria</taxon>
        <taxon>Pseudomonadati</taxon>
        <taxon>Myxococcota</taxon>
        <taxon>Polyangia</taxon>
        <taxon>Polyangiales</taxon>
        <taxon>Polyangiaceae</taxon>
        <taxon>Chondromyces</taxon>
    </lineage>
</organism>